<feature type="domain" description="ChsH2 rubredoxin-like zinc ribbon" evidence="1">
    <location>
        <begin position="8"/>
        <end position="34"/>
    </location>
</feature>
<evidence type="ECO:0000313" key="2">
    <source>
        <dbReference type="EMBL" id="AXA37151.1"/>
    </source>
</evidence>
<dbReference type="InterPro" id="IPR052513">
    <property type="entry name" value="Thioester_dehydratase-like"/>
</dbReference>
<protein>
    <recommendedName>
        <fullName evidence="1">ChsH2 rubredoxin-like zinc ribbon domain-containing protein</fullName>
    </recommendedName>
</protein>
<proteinExistence type="predicted"/>
<name>A0A2Z4Y7F7_SUMC1</name>
<dbReference type="Gene3D" id="6.10.30.10">
    <property type="match status" value="1"/>
</dbReference>
<dbReference type="AlphaFoldDB" id="A0A2Z4Y7F7"/>
<dbReference type="PANTHER" id="PTHR34075">
    <property type="entry name" value="BLR3430 PROTEIN"/>
    <property type="match status" value="1"/>
</dbReference>
<dbReference type="InterPro" id="IPR022002">
    <property type="entry name" value="ChsH2_Znr"/>
</dbReference>
<dbReference type="SUPFAM" id="SSF50249">
    <property type="entry name" value="Nucleic acid-binding proteins"/>
    <property type="match status" value="1"/>
</dbReference>
<dbReference type="Pfam" id="PF12172">
    <property type="entry name" value="zf-ChsH2"/>
    <property type="match status" value="1"/>
</dbReference>
<accession>A0A2Z4Y7F7</accession>
<dbReference type="EMBL" id="CP030759">
    <property type="protein sequence ID" value="AXA37151.1"/>
    <property type="molecule type" value="Genomic_DNA"/>
</dbReference>
<dbReference type="KEGG" id="schv:BRCON_2381"/>
<evidence type="ECO:0000259" key="1">
    <source>
        <dbReference type="Pfam" id="PF12172"/>
    </source>
</evidence>
<sequence length="120" mass="13231">MANKVVNAAKCRKCGKLTYPTHFYCPACGATEFDAVPIEGEGRLLTWTRCYNLSLDYDDLFIALGIVEMDMGIRALGQLRIEEPRTGMRVRATVGPVRDVNGRDVYGLIFESAEPVAAEA</sequence>
<organism evidence="2 3">
    <name type="scientific">Sumerlaea chitinivorans</name>
    <dbReference type="NCBI Taxonomy" id="2250252"/>
    <lineage>
        <taxon>Bacteria</taxon>
        <taxon>Candidatus Sumerlaeota</taxon>
        <taxon>Candidatus Sumerlaeia</taxon>
        <taxon>Candidatus Sumerlaeales</taxon>
        <taxon>Candidatus Sumerlaeaceae</taxon>
        <taxon>Candidatus Sumerlaea</taxon>
    </lineage>
</organism>
<dbReference type="Proteomes" id="UP000262583">
    <property type="component" value="Chromosome"/>
</dbReference>
<dbReference type="PANTHER" id="PTHR34075:SF5">
    <property type="entry name" value="BLR3430 PROTEIN"/>
    <property type="match status" value="1"/>
</dbReference>
<reference evidence="2 3" key="1">
    <citation type="submission" date="2018-05" db="EMBL/GenBank/DDBJ databases">
        <title>A metagenomic window into the 2 km-deep terrestrial subsurface aquifer revealed taxonomically and functionally diverse microbial community comprising novel uncultured bacterial lineages.</title>
        <authorList>
            <person name="Kadnikov V.V."/>
            <person name="Mardanov A.V."/>
            <person name="Beletsky A.V."/>
            <person name="Banks D."/>
            <person name="Pimenov N.V."/>
            <person name="Frank Y.A."/>
            <person name="Karnachuk O.V."/>
            <person name="Ravin N.V."/>
        </authorList>
    </citation>
    <scope>NUCLEOTIDE SEQUENCE [LARGE SCALE GENOMIC DNA]</scope>
    <source>
        <strain evidence="2">BY</strain>
    </source>
</reference>
<evidence type="ECO:0000313" key="3">
    <source>
        <dbReference type="Proteomes" id="UP000262583"/>
    </source>
</evidence>
<dbReference type="InterPro" id="IPR012340">
    <property type="entry name" value="NA-bd_OB-fold"/>
</dbReference>
<gene>
    <name evidence="2" type="ORF">BRCON_2381</name>
</gene>